<dbReference type="InterPro" id="IPR004914">
    <property type="entry name" value="Antirestrict"/>
</dbReference>
<comment type="caution">
    <text evidence="2">The sequence shown here is derived from an EMBL/GenBank/DDBJ whole genome shotgun (WGS) entry which is preliminary data.</text>
</comment>
<dbReference type="Pfam" id="PF03230">
    <property type="entry name" value="Antirestrict"/>
    <property type="match status" value="1"/>
</dbReference>
<dbReference type="Gene3D" id="3.30.70.3580">
    <property type="entry name" value="Antirestriction protein"/>
    <property type="match status" value="1"/>
</dbReference>
<evidence type="ECO:0008006" key="4">
    <source>
        <dbReference type="Google" id="ProtNLM"/>
    </source>
</evidence>
<evidence type="ECO:0000256" key="1">
    <source>
        <dbReference type="ARBA" id="ARBA00008618"/>
    </source>
</evidence>
<proteinExistence type="inferred from homology"/>
<sequence>MHTSMLPVEKRADFYPSIALDIVHFEQYVYCLFDRHVKGYQGGYFEFVTCENGAAFAQLQSHQTFLLTNDMNYFQKEVAANVASIAIFALALAHALERAYHLGLKYHQAHFSLLSEKLQEYYRTLDDETVKAIHGFLD</sequence>
<name>A0A557PGZ3_9VIBR</name>
<organism evidence="2 3">
    <name type="scientific">Vibrio algivorus</name>
    <dbReference type="NCBI Taxonomy" id="1667024"/>
    <lineage>
        <taxon>Bacteria</taxon>
        <taxon>Pseudomonadati</taxon>
        <taxon>Pseudomonadota</taxon>
        <taxon>Gammaproteobacteria</taxon>
        <taxon>Vibrionales</taxon>
        <taxon>Vibrionaceae</taxon>
        <taxon>Vibrio</taxon>
    </lineage>
</organism>
<gene>
    <name evidence="2" type="ORF">FOF44_00075</name>
</gene>
<evidence type="ECO:0000313" key="3">
    <source>
        <dbReference type="Proteomes" id="UP000319828"/>
    </source>
</evidence>
<dbReference type="OrthoDB" id="1164967at2"/>
<accession>A0A557PGZ3</accession>
<dbReference type="EMBL" id="VMKJ01000001">
    <property type="protein sequence ID" value="TVO39902.1"/>
    <property type="molecule type" value="Genomic_DNA"/>
</dbReference>
<reference evidence="2 3" key="1">
    <citation type="submission" date="2019-07" db="EMBL/GenBank/DDBJ databases">
        <title>The draft genome sequence of Vibrio algivorus M1486.</title>
        <authorList>
            <person name="Meng X."/>
        </authorList>
    </citation>
    <scope>NUCLEOTIDE SEQUENCE [LARGE SCALE GENOMIC DNA]</scope>
    <source>
        <strain evidence="2 3">M1486</strain>
    </source>
</reference>
<evidence type="ECO:0000313" key="2">
    <source>
        <dbReference type="EMBL" id="TVO39902.1"/>
    </source>
</evidence>
<protein>
    <recommendedName>
        <fullName evidence="4">Antirestriction protein</fullName>
    </recommendedName>
</protein>
<dbReference type="AlphaFoldDB" id="A0A557PGZ3"/>
<dbReference type="Proteomes" id="UP000319828">
    <property type="component" value="Unassembled WGS sequence"/>
</dbReference>
<comment type="similarity">
    <text evidence="1">Belongs to the antirestriction protein family.</text>
</comment>
<dbReference type="InterPro" id="IPR042297">
    <property type="entry name" value="Antirestriction_sf"/>
</dbReference>